<dbReference type="InterPro" id="IPR011008">
    <property type="entry name" value="Dimeric_a/b-barrel"/>
</dbReference>
<keyword evidence="1" id="KW-0472">Membrane</keyword>
<reference evidence="2 3" key="1">
    <citation type="submission" date="2020-06" db="EMBL/GenBank/DDBJ databases">
        <authorList>
            <person name="Cao W.R."/>
        </authorList>
    </citation>
    <scope>NUCLEOTIDE SEQUENCE [LARGE SCALE GENOMIC DNA]</scope>
    <source>
        <strain evidence="2 3">B1Z28</strain>
    </source>
</reference>
<protein>
    <recommendedName>
        <fullName evidence="4">ABM domain-containing protein</fullName>
    </recommendedName>
</protein>
<dbReference type="Gene3D" id="3.30.70.100">
    <property type="match status" value="1"/>
</dbReference>
<organism evidence="2 3">
    <name type="scientific">Ruegeria haliotis</name>
    <dbReference type="NCBI Taxonomy" id="2747601"/>
    <lineage>
        <taxon>Bacteria</taxon>
        <taxon>Pseudomonadati</taxon>
        <taxon>Pseudomonadota</taxon>
        <taxon>Alphaproteobacteria</taxon>
        <taxon>Rhodobacterales</taxon>
        <taxon>Roseobacteraceae</taxon>
        <taxon>Ruegeria</taxon>
    </lineage>
</organism>
<sequence>MVSDDAGNRLSEGATKIIDRVPRIGKEHQLEAAIRDITDAMGNAPGINSVHVVRPTPPHQPAYRVICTFDSDENLHAWDVSNKHTRLVAAADEFTEGEPQRTWLTGLETWFTLPVSANAEARPPAYKMAIATYVALFPTILLVHAVLAYVPEFGSIPTILANGIAVAIVVILMTYVIMPRFTRLMAFWLYPHRH</sequence>
<dbReference type="PANTHER" id="PTHR40057:SF1">
    <property type="entry name" value="SLR1162 PROTEIN"/>
    <property type="match status" value="1"/>
</dbReference>
<dbReference type="RefSeq" id="WP_176861672.1">
    <property type="nucleotide sequence ID" value="NZ_JABXWT010000001.1"/>
</dbReference>
<accession>A0ABX2PLP4</accession>
<dbReference type="EMBL" id="JABXWT010000001">
    <property type="protein sequence ID" value="NVO54695.1"/>
    <property type="molecule type" value="Genomic_DNA"/>
</dbReference>
<dbReference type="InterPro" id="IPR038762">
    <property type="entry name" value="ABM_predict"/>
</dbReference>
<keyword evidence="1" id="KW-0812">Transmembrane</keyword>
<dbReference type="Proteomes" id="UP000630805">
    <property type="component" value="Unassembled WGS sequence"/>
</dbReference>
<evidence type="ECO:0000313" key="2">
    <source>
        <dbReference type="EMBL" id="NVO54695.1"/>
    </source>
</evidence>
<feature type="transmembrane region" description="Helical" evidence="1">
    <location>
        <begin position="156"/>
        <end position="178"/>
    </location>
</feature>
<comment type="caution">
    <text evidence="2">The sequence shown here is derived from an EMBL/GenBank/DDBJ whole genome shotgun (WGS) entry which is preliminary data.</text>
</comment>
<name>A0ABX2PLP4_9RHOB</name>
<dbReference type="SUPFAM" id="SSF54909">
    <property type="entry name" value="Dimeric alpha+beta barrel"/>
    <property type="match status" value="1"/>
</dbReference>
<evidence type="ECO:0000313" key="3">
    <source>
        <dbReference type="Proteomes" id="UP000630805"/>
    </source>
</evidence>
<proteinExistence type="predicted"/>
<keyword evidence="3" id="KW-1185">Reference proteome</keyword>
<gene>
    <name evidence="2" type="ORF">HW561_02685</name>
</gene>
<keyword evidence="1" id="KW-1133">Transmembrane helix</keyword>
<feature type="transmembrane region" description="Helical" evidence="1">
    <location>
        <begin position="130"/>
        <end position="150"/>
    </location>
</feature>
<dbReference type="PANTHER" id="PTHR40057">
    <property type="entry name" value="SLR1162 PROTEIN"/>
    <property type="match status" value="1"/>
</dbReference>
<evidence type="ECO:0000256" key="1">
    <source>
        <dbReference type="SAM" id="Phobius"/>
    </source>
</evidence>
<evidence type="ECO:0008006" key="4">
    <source>
        <dbReference type="Google" id="ProtNLM"/>
    </source>
</evidence>